<name>A0ABD0JKB6_9CAEN</name>
<protein>
    <submittedName>
        <fullName evidence="1">Uncharacterized protein</fullName>
    </submittedName>
</protein>
<dbReference type="AlphaFoldDB" id="A0ABD0JKB6"/>
<proteinExistence type="predicted"/>
<organism evidence="1 2">
    <name type="scientific">Batillaria attramentaria</name>
    <dbReference type="NCBI Taxonomy" id="370345"/>
    <lineage>
        <taxon>Eukaryota</taxon>
        <taxon>Metazoa</taxon>
        <taxon>Spiralia</taxon>
        <taxon>Lophotrochozoa</taxon>
        <taxon>Mollusca</taxon>
        <taxon>Gastropoda</taxon>
        <taxon>Caenogastropoda</taxon>
        <taxon>Sorbeoconcha</taxon>
        <taxon>Cerithioidea</taxon>
        <taxon>Batillariidae</taxon>
        <taxon>Batillaria</taxon>
    </lineage>
</organism>
<sequence length="144" mass="15443">MHRNQCTTPDGMAALLVCTLRLSAPPFPSSPLGVAHPLSPSRPFTLHVPPCRHWLSPSGLITAGTHVEVCVFSVSSDMLFASLSPAGQIGEGWGRRERDHLAFSLSYSGQVVCRLGWCCLSRAPRGTKQAGGGYHSNEACISER</sequence>
<reference evidence="1 2" key="1">
    <citation type="journal article" date="2023" name="Sci. Data">
        <title>Genome assembly of the Korean intertidal mud-creeper Batillaria attramentaria.</title>
        <authorList>
            <person name="Patra A.K."/>
            <person name="Ho P.T."/>
            <person name="Jun S."/>
            <person name="Lee S.J."/>
            <person name="Kim Y."/>
            <person name="Won Y.J."/>
        </authorList>
    </citation>
    <scope>NUCLEOTIDE SEQUENCE [LARGE SCALE GENOMIC DNA]</scope>
    <source>
        <strain evidence="1">Wonlab-2016</strain>
    </source>
</reference>
<dbReference type="EMBL" id="JACVVK020000406">
    <property type="protein sequence ID" value="KAK7475433.1"/>
    <property type="molecule type" value="Genomic_DNA"/>
</dbReference>
<evidence type="ECO:0000313" key="2">
    <source>
        <dbReference type="Proteomes" id="UP001519460"/>
    </source>
</evidence>
<comment type="caution">
    <text evidence="1">The sequence shown here is derived from an EMBL/GenBank/DDBJ whole genome shotgun (WGS) entry which is preliminary data.</text>
</comment>
<gene>
    <name evidence="1" type="ORF">BaRGS_00033314</name>
</gene>
<evidence type="ECO:0000313" key="1">
    <source>
        <dbReference type="EMBL" id="KAK7475433.1"/>
    </source>
</evidence>
<keyword evidence="2" id="KW-1185">Reference proteome</keyword>
<accession>A0ABD0JKB6</accession>
<dbReference type="Proteomes" id="UP001519460">
    <property type="component" value="Unassembled WGS sequence"/>
</dbReference>